<dbReference type="PANTHER" id="PTHR24286:SF256">
    <property type="entry name" value="CYTOCHROME P450 FAMILY PROTEIN"/>
    <property type="match status" value="1"/>
</dbReference>
<dbReference type="GO" id="GO:0004497">
    <property type="term" value="F:monooxygenase activity"/>
    <property type="evidence" value="ECO:0000318"/>
    <property type="project" value="GO_Central"/>
</dbReference>
<gene>
    <name evidence="8" type="ORF">AMTR_s00077p00081260</name>
</gene>
<dbReference type="InterPro" id="IPR017972">
    <property type="entry name" value="Cyt_P450_CS"/>
</dbReference>
<dbReference type="Pfam" id="PF00067">
    <property type="entry name" value="p450"/>
    <property type="match status" value="1"/>
</dbReference>
<evidence type="ECO:0000313" key="8">
    <source>
        <dbReference type="EMBL" id="ERN04157.1"/>
    </source>
</evidence>
<dbReference type="OMA" id="WAIPLDF"/>
<dbReference type="GO" id="GO:0016705">
    <property type="term" value="F:oxidoreductase activity, acting on paired donors, with incorporation or reduction of molecular oxygen"/>
    <property type="evidence" value="ECO:0007669"/>
    <property type="project" value="InterPro"/>
</dbReference>
<keyword evidence="3 6" id="KW-0479">Metal-binding</keyword>
<dbReference type="PROSITE" id="PS00086">
    <property type="entry name" value="CYTOCHROME_P450"/>
    <property type="match status" value="1"/>
</dbReference>
<dbReference type="PRINTS" id="PR00465">
    <property type="entry name" value="EP450IV"/>
</dbReference>
<dbReference type="InterPro" id="IPR001128">
    <property type="entry name" value="Cyt_P450"/>
</dbReference>
<feature type="binding site" description="axial binding residue" evidence="6">
    <location>
        <position position="409"/>
    </location>
    <ligand>
        <name>heme</name>
        <dbReference type="ChEBI" id="CHEBI:30413"/>
    </ligand>
    <ligandPart>
        <name>Fe</name>
        <dbReference type="ChEBI" id="CHEBI:18248"/>
    </ligandPart>
</feature>
<dbReference type="STRING" id="13333.W1P2V0"/>
<dbReference type="AlphaFoldDB" id="W1P2V0"/>
<dbReference type="OrthoDB" id="3945418at2759"/>
<evidence type="ECO:0008006" key="10">
    <source>
        <dbReference type="Google" id="ProtNLM"/>
    </source>
</evidence>
<evidence type="ECO:0000256" key="6">
    <source>
        <dbReference type="PIRSR" id="PIRSR602403-1"/>
    </source>
</evidence>
<evidence type="ECO:0000256" key="7">
    <source>
        <dbReference type="RuleBase" id="RU000461"/>
    </source>
</evidence>
<dbReference type="Proteomes" id="UP000017836">
    <property type="component" value="Unassembled WGS sequence"/>
</dbReference>
<keyword evidence="4 7" id="KW-0560">Oxidoreductase</keyword>
<keyword evidence="7" id="KW-0503">Monooxygenase</keyword>
<dbReference type="CDD" id="cd11043">
    <property type="entry name" value="CYP90-like"/>
    <property type="match status" value="1"/>
</dbReference>
<evidence type="ECO:0000313" key="9">
    <source>
        <dbReference type="Proteomes" id="UP000017836"/>
    </source>
</evidence>
<dbReference type="EMBL" id="KI394293">
    <property type="protein sequence ID" value="ERN04157.1"/>
    <property type="molecule type" value="Genomic_DNA"/>
</dbReference>
<dbReference type="PANTHER" id="PTHR24286">
    <property type="entry name" value="CYTOCHROME P450 26"/>
    <property type="match status" value="1"/>
</dbReference>
<keyword evidence="6 7" id="KW-0349">Heme</keyword>
<organism evidence="8 9">
    <name type="scientific">Amborella trichopoda</name>
    <dbReference type="NCBI Taxonomy" id="13333"/>
    <lineage>
        <taxon>Eukaryota</taxon>
        <taxon>Viridiplantae</taxon>
        <taxon>Streptophyta</taxon>
        <taxon>Embryophyta</taxon>
        <taxon>Tracheophyta</taxon>
        <taxon>Spermatophyta</taxon>
        <taxon>Magnoliopsida</taxon>
        <taxon>Amborellales</taxon>
        <taxon>Amborellaceae</taxon>
        <taxon>Amborella</taxon>
    </lineage>
</organism>
<evidence type="ECO:0000256" key="3">
    <source>
        <dbReference type="ARBA" id="ARBA00022723"/>
    </source>
</evidence>
<evidence type="ECO:0000256" key="1">
    <source>
        <dbReference type="ARBA" id="ARBA00001971"/>
    </source>
</evidence>
<comment type="similarity">
    <text evidence="2 7">Belongs to the cytochrome P450 family.</text>
</comment>
<proteinExistence type="inferred from homology"/>
<dbReference type="FunFam" id="1.10.630.10:FF:000022">
    <property type="entry name" value="Taxadiene 5-alpha hydroxylase"/>
    <property type="match status" value="1"/>
</dbReference>
<accession>W1P2V0</accession>
<reference evidence="9" key="1">
    <citation type="journal article" date="2013" name="Science">
        <title>The Amborella genome and the evolution of flowering plants.</title>
        <authorList>
            <consortium name="Amborella Genome Project"/>
        </authorList>
    </citation>
    <scope>NUCLEOTIDE SEQUENCE [LARGE SCALE GENOMIC DNA]</scope>
</reference>
<dbReference type="HOGENOM" id="CLU_001570_15_5_1"/>
<protein>
    <recommendedName>
        <fullName evidence="10">Cytochrome P450</fullName>
    </recommendedName>
</protein>
<keyword evidence="5 6" id="KW-0408">Iron</keyword>
<dbReference type="GO" id="GO:0005506">
    <property type="term" value="F:iron ion binding"/>
    <property type="evidence" value="ECO:0007669"/>
    <property type="project" value="InterPro"/>
</dbReference>
<dbReference type="InterPro" id="IPR002403">
    <property type="entry name" value="Cyt_P450_E_grp-IV"/>
</dbReference>
<dbReference type="Gramene" id="ERN04157">
    <property type="protein sequence ID" value="ERN04157"/>
    <property type="gene ID" value="AMTR_s00077p00081260"/>
</dbReference>
<dbReference type="eggNOG" id="KOG0157">
    <property type="taxonomic scope" value="Eukaryota"/>
</dbReference>
<evidence type="ECO:0000256" key="5">
    <source>
        <dbReference type="ARBA" id="ARBA00023004"/>
    </source>
</evidence>
<dbReference type="GO" id="GO:0020037">
    <property type="term" value="F:heme binding"/>
    <property type="evidence" value="ECO:0007669"/>
    <property type="project" value="InterPro"/>
</dbReference>
<name>W1P2V0_AMBTC</name>
<evidence type="ECO:0000256" key="4">
    <source>
        <dbReference type="ARBA" id="ARBA00023002"/>
    </source>
</evidence>
<dbReference type="InterPro" id="IPR036396">
    <property type="entry name" value="Cyt_P450_sf"/>
</dbReference>
<comment type="cofactor">
    <cofactor evidence="1 6">
        <name>heme</name>
        <dbReference type="ChEBI" id="CHEBI:30413"/>
    </cofactor>
</comment>
<keyword evidence="9" id="KW-1185">Reference proteome</keyword>
<dbReference type="Gene3D" id="1.10.630.10">
    <property type="entry name" value="Cytochrome P450"/>
    <property type="match status" value="1"/>
</dbReference>
<evidence type="ECO:0000256" key="2">
    <source>
        <dbReference type="ARBA" id="ARBA00010617"/>
    </source>
</evidence>
<dbReference type="SUPFAM" id="SSF48264">
    <property type="entry name" value="Cytochrome P450"/>
    <property type="match status" value="1"/>
</dbReference>
<sequence>MAMFFGGNFSQTFRKKKLPPGNLGLPLIGESIGFLKAHKGDKAAAWIEQRIAKFGPVFKTSLMGSKTIVLIGPSANRFMFNDAAIGSHQPVGVTQILGPNNIFELNGERHKIVKSSFMGLLKPDGLRTHVPTMSSIICSQIEREFEGKDSVHAVPIMKRLALRLTCALLFGIADEEWDEDAMVQEFTDAIRAAWTVPIDFPGTTFRRGLKARAKIGEFFSGLLQRRREKMEGGEVGEDVVCSMLGVRDGEGKGLSESEIIDNLVTLMFASHDTTAVVLILTLRQMARDEKVHDKILQEQKKIGREMDGSDGRLTWNELQKMKYTWTVVQELMRMTPPVFGNFKKALKDTTFGGFDIPKGWQVFWVSSGTHLNEKIFQEPQKFEPSRFEASSKSFPSYTYIPFGAGPRSCPGNEFARVEILSTIHHLVTKYRWSEMVPNEPLTHQPLPYPAFGLPIKIETIKNSLQ</sequence>
<dbReference type="PRINTS" id="PR00385">
    <property type="entry name" value="P450"/>
</dbReference>